<accession>A0AA35JVS7</accession>
<evidence type="ECO:0000313" key="1">
    <source>
        <dbReference type="EMBL" id="CAI5765618.1"/>
    </source>
</evidence>
<dbReference type="Proteomes" id="UP001178461">
    <property type="component" value="Chromosome 2"/>
</dbReference>
<proteinExistence type="predicted"/>
<sequence>MPNALAPWGEVLLSITTTKHKQLNKVSCCLVRGKAGGQLQPQRLCFCHTDRRCQFLEPGWESRCNTPAIGCCPLWAACLCRCALTPNCVGAKSSFTDHSKGPVNCLLLPFRFCSL</sequence>
<organism evidence="1 2">
    <name type="scientific">Podarcis lilfordi</name>
    <name type="common">Lilford's wall lizard</name>
    <dbReference type="NCBI Taxonomy" id="74358"/>
    <lineage>
        <taxon>Eukaryota</taxon>
        <taxon>Metazoa</taxon>
        <taxon>Chordata</taxon>
        <taxon>Craniata</taxon>
        <taxon>Vertebrata</taxon>
        <taxon>Euteleostomi</taxon>
        <taxon>Lepidosauria</taxon>
        <taxon>Squamata</taxon>
        <taxon>Bifurcata</taxon>
        <taxon>Unidentata</taxon>
        <taxon>Episquamata</taxon>
        <taxon>Laterata</taxon>
        <taxon>Lacertibaenia</taxon>
        <taxon>Lacertidae</taxon>
        <taxon>Podarcis</taxon>
    </lineage>
</organism>
<keyword evidence="2" id="KW-1185">Reference proteome</keyword>
<reference evidence="1" key="1">
    <citation type="submission" date="2022-12" db="EMBL/GenBank/DDBJ databases">
        <authorList>
            <person name="Alioto T."/>
            <person name="Alioto T."/>
            <person name="Gomez Garrido J."/>
        </authorList>
    </citation>
    <scope>NUCLEOTIDE SEQUENCE</scope>
</reference>
<name>A0AA35JVS7_9SAUR</name>
<gene>
    <name evidence="1" type="ORF">PODLI_1B001412</name>
</gene>
<dbReference type="EMBL" id="OX395127">
    <property type="protein sequence ID" value="CAI5765618.1"/>
    <property type="molecule type" value="Genomic_DNA"/>
</dbReference>
<protein>
    <submittedName>
        <fullName evidence="1">Uncharacterized protein</fullName>
    </submittedName>
</protein>
<dbReference type="AlphaFoldDB" id="A0AA35JVS7"/>
<evidence type="ECO:0000313" key="2">
    <source>
        <dbReference type="Proteomes" id="UP001178461"/>
    </source>
</evidence>